<protein>
    <submittedName>
        <fullName evidence="1">DUF2288 family protein</fullName>
    </submittedName>
</protein>
<accession>A0A858Q4Y1</accession>
<keyword evidence="2" id="KW-1185">Reference proteome</keyword>
<evidence type="ECO:0000313" key="2">
    <source>
        <dbReference type="Proteomes" id="UP000503004"/>
    </source>
</evidence>
<sequence>MIEHDASLYAKLNQDAGKLTWPEMQPHFARGAVIRVAPELDLIEVGAVMATDETEILSRWIRDGRVGRATEVEARDWNERGPLFWAVVIAPWVLVQEIPPRRE</sequence>
<dbReference type="Pfam" id="PF10052">
    <property type="entry name" value="DUF2288"/>
    <property type="match status" value="1"/>
</dbReference>
<dbReference type="RefSeq" id="WP_169601838.1">
    <property type="nucleotide sequence ID" value="NZ_CP046565.1"/>
</dbReference>
<dbReference type="EMBL" id="CP046565">
    <property type="protein sequence ID" value="QJD28874.1"/>
    <property type="molecule type" value="Genomic_DNA"/>
</dbReference>
<reference evidence="2" key="1">
    <citation type="submission" date="2019-12" db="EMBL/GenBank/DDBJ databases">
        <authorList>
            <person name="Awala S.I."/>
            <person name="Rhee S.K."/>
        </authorList>
    </citation>
    <scope>NUCLEOTIDE SEQUENCE [LARGE SCALE GENOMIC DNA]</scope>
    <source>
        <strain evidence="2">IM1</strain>
    </source>
</reference>
<proteinExistence type="predicted"/>
<organism evidence="1 2">
    <name type="scientific">Methylococcus geothermalis</name>
    <dbReference type="NCBI Taxonomy" id="2681310"/>
    <lineage>
        <taxon>Bacteria</taxon>
        <taxon>Pseudomonadati</taxon>
        <taxon>Pseudomonadota</taxon>
        <taxon>Gammaproteobacteria</taxon>
        <taxon>Methylococcales</taxon>
        <taxon>Methylococcaceae</taxon>
        <taxon>Methylococcus</taxon>
    </lineage>
</organism>
<evidence type="ECO:0000313" key="1">
    <source>
        <dbReference type="EMBL" id="QJD28874.1"/>
    </source>
</evidence>
<dbReference type="Proteomes" id="UP000503004">
    <property type="component" value="Chromosome"/>
</dbReference>
<name>A0A858Q4Y1_9GAMM</name>
<gene>
    <name evidence="1" type="ORF">GNH96_02100</name>
</gene>
<dbReference type="InterPro" id="IPR018741">
    <property type="entry name" value="DUF2288"/>
</dbReference>
<dbReference type="AlphaFoldDB" id="A0A858Q4Y1"/>
<dbReference type="KEGG" id="metu:GNH96_02100"/>